<protein>
    <submittedName>
        <fullName evidence="7">Uncharacterized protein</fullName>
    </submittedName>
</protein>
<dbReference type="PROSITE" id="PS00086">
    <property type="entry name" value="CYTOCHROME_P450"/>
    <property type="match status" value="1"/>
</dbReference>
<comment type="cofactor">
    <cofactor evidence="5">
        <name>heme</name>
        <dbReference type="ChEBI" id="CHEBI:30413"/>
    </cofactor>
</comment>
<dbReference type="AlphaFoldDB" id="H2YYR9"/>
<keyword evidence="4" id="KW-0472">Membrane</keyword>
<evidence type="ECO:0000256" key="3">
    <source>
        <dbReference type="ARBA" id="ARBA00022824"/>
    </source>
</evidence>
<dbReference type="SUPFAM" id="SSF48264">
    <property type="entry name" value="Cytochrome P450"/>
    <property type="match status" value="1"/>
</dbReference>
<evidence type="ECO:0000256" key="1">
    <source>
        <dbReference type="ARBA" id="ARBA00004586"/>
    </source>
</evidence>
<evidence type="ECO:0000256" key="2">
    <source>
        <dbReference type="ARBA" id="ARBA00010617"/>
    </source>
</evidence>
<comment type="similarity">
    <text evidence="2 6">Belongs to the cytochrome P450 family.</text>
</comment>
<dbReference type="PRINTS" id="PR00463">
    <property type="entry name" value="EP450I"/>
</dbReference>
<reference evidence="8" key="1">
    <citation type="submission" date="2003-08" db="EMBL/GenBank/DDBJ databases">
        <authorList>
            <person name="Birren B."/>
            <person name="Nusbaum C."/>
            <person name="Abebe A."/>
            <person name="Abouelleil A."/>
            <person name="Adekoya E."/>
            <person name="Ait-zahra M."/>
            <person name="Allen N."/>
            <person name="Allen T."/>
            <person name="An P."/>
            <person name="Anderson M."/>
            <person name="Anderson S."/>
            <person name="Arachchi H."/>
            <person name="Armbruster J."/>
            <person name="Bachantsang P."/>
            <person name="Baldwin J."/>
            <person name="Barry A."/>
            <person name="Bayul T."/>
            <person name="Blitshsteyn B."/>
            <person name="Bloom T."/>
            <person name="Blye J."/>
            <person name="Boguslavskiy L."/>
            <person name="Borowsky M."/>
            <person name="Boukhgalter B."/>
            <person name="Brunache A."/>
            <person name="Butler J."/>
            <person name="Calixte N."/>
            <person name="Calvo S."/>
            <person name="Camarata J."/>
            <person name="Campo K."/>
            <person name="Chang J."/>
            <person name="Cheshatsang Y."/>
            <person name="Citroen M."/>
            <person name="Collymore A."/>
            <person name="Considine T."/>
            <person name="Cook A."/>
            <person name="Cooke P."/>
            <person name="Corum B."/>
            <person name="Cuomo C."/>
            <person name="David R."/>
            <person name="Dawoe T."/>
            <person name="Degray S."/>
            <person name="Dodge S."/>
            <person name="Dooley K."/>
            <person name="Dorje P."/>
            <person name="Dorjee K."/>
            <person name="Dorris L."/>
            <person name="Duffey N."/>
            <person name="Dupes A."/>
            <person name="Elkins T."/>
            <person name="Engels R."/>
            <person name="Erickson J."/>
            <person name="Farina A."/>
            <person name="Faro S."/>
            <person name="Ferreira P."/>
            <person name="Fischer H."/>
            <person name="Fitzgerald M."/>
            <person name="Foley K."/>
            <person name="Gage D."/>
            <person name="Galagan J."/>
            <person name="Gearin G."/>
            <person name="Gnerre S."/>
            <person name="Gnirke A."/>
            <person name="Goyette A."/>
            <person name="Graham J."/>
            <person name="Grandbois E."/>
            <person name="Gyaltsen K."/>
            <person name="Hafez N."/>
            <person name="Hagopian D."/>
            <person name="Hagos B."/>
            <person name="Hall J."/>
            <person name="Hatcher B."/>
            <person name="Heller A."/>
            <person name="Higgins H."/>
            <person name="Honan T."/>
            <person name="Horn A."/>
            <person name="Houde N."/>
            <person name="Hughes L."/>
            <person name="Hulme W."/>
            <person name="Husby E."/>
            <person name="Iliev I."/>
            <person name="Jaffe D."/>
            <person name="Jones C."/>
            <person name="Kamal M."/>
            <person name="Kamat A."/>
            <person name="Kamvysselis M."/>
            <person name="Karlsson E."/>
            <person name="Kells C."/>
            <person name="Kieu A."/>
            <person name="Kisner P."/>
            <person name="Kodira C."/>
            <person name="Kulbokas E."/>
            <person name="Labutti K."/>
            <person name="Lama D."/>
            <person name="Landers T."/>
            <person name="Leger J."/>
            <person name="Levine S."/>
            <person name="Lewis D."/>
            <person name="Lewis T."/>
            <person name="Lindblad-toh K."/>
            <person name="Liu X."/>
            <person name="Lokyitsang T."/>
            <person name="Lokyitsang Y."/>
            <person name="Lucien O."/>
            <person name="Lui A."/>
            <person name="Ma L.J."/>
            <person name="Mabbitt R."/>
            <person name="Macdonald J."/>
            <person name="Maclean C."/>
            <person name="Major J."/>
            <person name="Manning J."/>
            <person name="Marabella R."/>
            <person name="Maru K."/>
            <person name="Matthews C."/>
            <person name="Mauceli E."/>
            <person name="Mccarthy M."/>
            <person name="Mcdonough S."/>
            <person name="Mcghee T."/>
            <person name="Meldrim J."/>
            <person name="Meneus L."/>
            <person name="Mesirov J."/>
            <person name="Mihalev A."/>
            <person name="Mihova T."/>
            <person name="Mikkelsen T."/>
            <person name="Mlenga V."/>
            <person name="Moru K."/>
            <person name="Mozes J."/>
            <person name="Mulrain L."/>
            <person name="Munson G."/>
            <person name="Naylor J."/>
            <person name="Newes C."/>
            <person name="Nguyen C."/>
            <person name="Nguyen N."/>
            <person name="Nguyen T."/>
            <person name="Nicol R."/>
            <person name="Nielsen C."/>
            <person name="Nizzari M."/>
            <person name="Norbu C."/>
            <person name="Norbu N."/>
            <person name="O'donnell P."/>
            <person name="Okoawo O."/>
            <person name="O'leary S."/>
            <person name="Omotosho B."/>
            <person name="O'neill K."/>
            <person name="Osman S."/>
            <person name="Parker S."/>
            <person name="Perrin D."/>
            <person name="Phunkhang P."/>
            <person name="Piqani B."/>
            <person name="Purcell S."/>
            <person name="Rachupka T."/>
            <person name="Ramasamy U."/>
            <person name="Rameau R."/>
            <person name="Ray V."/>
            <person name="Raymond C."/>
            <person name="Retta R."/>
            <person name="Richardson S."/>
            <person name="Rise C."/>
            <person name="Rodriguez J."/>
            <person name="Rogers J."/>
            <person name="Rogov P."/>
            <person name="Rutman M."/>
            <person name="Schupbach R."/>
            <person name="Seaman C."/>
            <person name="Settipalli S."/>
            <person name="Sharpe T."/>
            <person name="Sheridan J."/>
            <person name="Sherpa N."/>
            <person name="Shi J."/>
            <person name="Smirnov S."/>
            <person name="Smith C."/>
            <person name="Sougnez C."/>
            <person name="Spencer B."/>
            <person name="Stalker J."/>
            <person name="Stange-thomann N."/>
            <person name="Stavropoulos S."/>
            <person name="Stetson K."/>
            <person name="Stone C."/>
            <person name="Stone S."/>
            <person name="Stubbs M."/>
            <person name="Talamas J."/>
            <person name="Tchuinga P."/>
            <person name="Tenzing P."/>
            <person name="Tesfaye S."/>
            <person name="Theodore J."/>
            <person name="Thoulutsang Y."/>
            <person name="Topham K."/>
            <person name="Towey S."/>
            <person name="Tsamla T."/>
            <person name="Tsomo N."/>
            <person name="Vallee D."/>
            <person name="Vassiliev H."/>
            <person name="Venkataraman V."/>
            <person name="Vinson J."/>
            <person name="Vo A."/>
            <person name="Wade C."/>
            <person name="Wang S."/>
            <person name="Wangchuk T."/>
            <person name="Wangdi T."/>
            <person name="Whittaker C."/>
            <person name="Wilkinson J."/>
            <person name="Wu Y."/>
            <person name="Wyman D."/>
            <person name="Yadav S."/>
            <person name="Yang S."/>
            <person name="Yang X."/>
            <person name="Yeager S."/>
            <person name="Yee E."/>
            <person name="Young G."/>
            <person name="Zainoun J."/>
            <person name="Zembeck L."/>
            <person name="Zimmer A."/>
            <person name="Zody M."/>
            <person name="Lander E."/>
        </authorList>
    </citation>
    <scope>NUCLEOTIDE SEQUENCE [LARGE SCALE GENOMIC DNA]</scope>
</reference>
<organism evidence="7 8">
    <name type="scientific">Ciona savignyi</name>
    <name type="common">Pacific transparent sea squirt</name>
    <dbReference type="NCBI Taxonomy" id="51511"/>
    <lineage>
        <taxon>Eukaryota</taxon>
        <taxon>Metazoa</taxon>
        <taxon>Chordata</taxon>
        <taxon>Tunicata</taxon>
        <taxon>Ascidiacea</taxon>
        <taxon>Phlebobranchia</taxon>
        <taxon>Cionidae</taxon>
        <taxon>Ciona</taxon>
    </lineage>
</organism>
<evidence type="ECO:0000256" key="6">
    <source>
        <dbReference type="RuleBase" id="RU000461"/>
    </source>
</evidence>
<keyword evidence="6" id="KW-0560">Oxidoreductase</keyword>
<proteinExistence type="inferred from homology"/>
<keyword evidence="5 6" id="KW-0479">Metal-binding</keyword>
<dbReference type="InterPro" id="IPR050196">
    <property type="entry name" value="Cytochrome_P450_Monoox"/>
</dbReference>
<evidence type="ECO:0000256" key="5">
    <source>
        <dbReference type="PIRSR" id="PIRSR602401-1"/>
    </source>
</evidence>
<dbReference type="InterPro" id="IPR001128">
    <property type="entry name" value="Cyt_P450"/>
</dbReference>
<dbReference type="Proteomes" id="UP000007875">
    <property type="component" value="Unassembled WGS sequence"/>
</dbReference>
<dbReference type="InterPro" id="IPR036396">
    <property type="entry name" value="Cyt_P450_sf"/>
</dbReference>
<evidence type="ECO:0000313" key="7">
    <source>
        <dbReference type="Ensembl" id="ENSCSAVP00000010480.1"/>
    </source>
</evidence>
<dbReference type="Ensembl" id="ENSCSAVT00000010607.1">
    <property type="protein sequence ID" value="ENSCSAVP00000010480.1"/>
    <property type="gene ID" value="ENSCSAVG00000006172.1"/>
</dbReference>
<dbReference type="Pfam" id="PF00067">
    <property type="entry name" value="p450"/>
    <property type="match status" value="1"/>
</dbReference>
<comment type="subcellular location">
    <subcellularLocation>
        <location evidence="1">Endoplasmic reticulum membrane</location>
    </subcellularLocation>
</comment>
<sequence>IVVCHPAAAEVILRSSKHMEKSYLYEFLKPWLGTGLLTSGGEKWKQRRRLITPSFHFNILQDFLEVMNEQSATMIRTLEGKRTAGSAINVGKAITMCALDIICETAMGQTVNAQENDDSDYVKSLYSVLSQSALICKWLVSIPPLFGRRSVTLTNGSDKLNKNQRDLFQNPKRLAFLDVLLHAETEDGKTLSLNDIQEEVDTFMFEGHDTTAAAMTWAIYALGRHPEIQQKVHEELDSVFGAITNAQLQKLSYLERVIKESLRMFPSVPMFARVLSEDCKLGGYSVPKGTQAIIFGYTIHHHPGIWEDEERFEPDRFLAENCVGRHPYAYIPFSAGPRNCIGQKFAMMEEKVVLCHLLRRYSVISHDKEEDLLINADLILRSSTPLNITLKPR</sequence>
<dbReference type="GO" id="GO:0020037">
    <property type="term" value="F:heme binding"/>
    <property type="evidence" value="ECO:0007669"/>
    <property type="project" value="InterPro"/>
</dbReference>
<dbReference type="HOGENOM" id="CLU_001570_5_1_1"/>
<feature type="binding site" description="axial binding residue" evidence="5">
    <location>
        <position position="340"/>
    </location>
    <ligand>
        <name>heme</name>
        <dbReference type="ChEBI" id="CHEBI:30413"/>
    </ligand>
    <ligandPart>
        <name>Fe</name>
        <dbReference type="ChEBI" id="CHEBI:18248"/>
    </ligandPart>
</feature>
<dbReference type="PANTHER" id="PTHR24291:SF189">
    <property type="entry name" value="CYTOCHROME P450 4C3-RELATED"/>
    <property type="match status" value="1"/>
</dbReference>
<dbReference type="InterPro" id="IPR002401">
    <property type="entry name" value="Cyt_P450_E_grp-I"/>
</dbReference>
<dbReference type="PRINTS" id="PR00385">
    <property type="entry name" value="P450"/>
</dbReference>
<reference evidence="7" key="2">
    <citation type="submission" date="2025-08" db="UniProtKB">
        <authorList>
            <consortium name="Ensembl"/>
        </authorList>
    </citation>
    <scope>IDENTIFICATION</scope>
</reference>
<dbReference type="Gene3D" id="1.10.630.10">
    <property type="entry name" value="Cytochrome P450"/>
    <property type="match status" value="1"/>
</dbReference>
<evidence type="ECO:0000256" key="4">
    <source>
        <dbReference type="ARBA" id="ARBA00023136"/>
    </source>
</evidence>
<reference evidence="7" key="3">
    <citation type="submission" date="2025-09" db="UniProtKB">
        <authorList>
            <consortium name="Ensembl"/>
        </authorList>
    </citation>
    <scope>IDENTIFICATION</scope>
</reference>
<dbReference type="GO" id="GO:0005506">
    <property type="term" value="F:iron ion binding"/>
    <property type="evidence" value="ECO:0007669"/>
    <property type="project" value="InterPro"/>
</dbReference>
<keyword evidence="5 6" id="KW-0349">Heme</keyword>
<dbReference type="GO" id="GO:0016705">
    <property type="term" value="F:oxidoreductase activity, acting on paired donors, with incorporation or reduction of molecular oxygen"/>
    <property type="evidence" value="ECO:0007669"/>
    <property type="project" value="InterPro"/>
</dbReference>
<keyword evidence="5 6" id="KW-0408">Iron</keyword>
<keyword evidence="6" id="KW-0503">Monooxygenase</keyword>
<dbReference type="InterPro" id="IPR017972">
    <property type="entry name" value="Cyt_P450_CS"/>
</dbReference>
<dbReference type="PANTHER" id="PTHR24291">
    <property type="entry name" value="CYTOCHROME P450 FAMILY 4"/>
    <property type="match status" value="1"/>
</dbReference>
<dbReference type="GO" id="GO:0004497">
    <property type="term" value="F:monooxygenase activity"/>
    <property type="evidence" value="ECO:0007669"/>
    <property type="project" value="UniProtKB-KW"/>
</dbReference>
<evidence type="ECO:0000313" key="8">
    <source>
        <dbReference type="Proteomes" id="UP000007875"/>
    </source>
</evidence>
<accession>H2YYR9</accession>
<dbReference type="GeneTree" id="ENSGT00940000166362"/>
<dbReference type="GO" id="GO:0005789">
    <property type="term" value="C:endoplasmic reticulum membrane"/>
    <property type="evidence" value="ECO:0007669"/>
    <property type="project" value="UniProtKB-SubCell"/>
</dbReference>
<name>H2YYR9_CIOSA</name>
<keyword evidence="8" id="KW-1185">Reference proteome</keyword>
<keyword evidence="3" id="KW-0256">Endoplasmic reticulum</keyword>